<evidence type="ECO:0000259" key="3">
    <source>
        <dbReference type="PROSITE" id="PS50937"/>
    </source>
</evidence>
<dbReference type="EMBL" id="JBHUMZ010000019">
    <property type="protein sequence ID" value="MFD2638890.1"/>
    <property type="molecule type" value="Genomic_DNA"/>
</dbReference>
<protein>
    <submittedName>
        <fullName evidence="4">MerR family transcriptional regulator</fullName>
    </submittedName>
</protein>
<dbReference type="InterPro" id="IPR047057">
    <property type="entry name" value="MerR_fam"/>
</dbReference>
<dbReference type="InterPro" id="IPR000551">
    <property type="entry name" value="MerR-type_HTH_dom"/>
</dbReference>
<reference evidence="5" key="1">
    <citation type="journal article" date="2019" name="Int. J. Syst. Evol. Microbiol.">
        <title>The Global Catalogue of Microorganisms (GCM) 10K type strain sequencing project: providing services to taxonomists for standard genome sequencing and annotation.</title>
        <authorList>
            <consortium name="The Broad Institute Genomics Platform"/>
            <consortium name="The Broad Institute Genome Sequencing Center for Infectious Disease"/>
            <person name="Wu L."/>
            <person name="Ma J."/>
        </authorList>
    </citation>
    <scope>NUCLEOTIDE SEQUENCE [LARGE SCALE GENOMIC DNA]</scope>
    <source>
        <strain evidence="5">TISTR 1571</strain>
    </source>
</reference>
<organism evidence="4 5">
    <name type="scientific">Piscibacillus salipiscarius</name>
    <dbReference type="NCBI Taxonomy" id="299480"/>
    <lineage>
        <taxon>Bacteria</taxon>
        <taxon>Bacillati</taxon>
        <taxon>Bacillota</taxon>
        <taxon>Bacilli</taxon>
        <taxon>Bacillales</taxon>
        <taxon>Bacillaceae</taxon>
        <taxon>Piscibacillus</taxon>
    </lineage>
</organism>
<sequence length="129" mass="15427">MKISQIASFTGLSKDAIRYYEKIGLLHPKIEKHHRDYNEQDIEVVEIIVKLKDIGFSLKEIKMLLDWSNDTDENKEMTNEEIQNLKQIKEVFRNKQKQIIQKEQQIKEIKQVLSRADNKIEYLLKKNIQ</sequence>
<dbReference type="RefSeq" id="WP_054752876.1">
    <property type="nucleotide sequence ID" value="NZ_JBHUMZ010000019.1"/>
</dbReference>
<dbReference type="PROSITE" id="PS00552">
    <property type="entry name" value="HTH_MERR_1"/>
    <property type="match status" value="1"/>
</dbReference>
<evidence type="ECO:0000256" key="1">
    <source>
        <dbReference type="ARBA" id="ARBA00023125"/>
    </source>
</evidence>
<feature type="coiled-coil region" evidence="2">
    <location>
        <begin position="68"/>
        <end position="126"/>
    </location>
</feature>
<dbReference type="PANTHER" id="PTHR30204:SF96">
    <property type="entry name" value="CHROMOSOME-ANCHORING PROTEIN RACA"/>
    <property type="match status" value="1"/>
</dbReference>
<dbReference type="SUPFAM" id="SSF46955">
    <property type="entry name" value="Putative DNA-binding domain"/>
    <property type="match status" value="1"/>
</dbReference>
<dbReference type="PROSITE" id="PS50937">
    <property type="entry name" value="HTH_MERR_2"/>
    <property type="match status" value="1"/>
</dbReference>
<dbReference type="Gene3D" id="1.10.1660.10">
    <property type="match status" value="1"/>
</dbReference>
<dbReference type="Pfam" id="PF13411">
    <property type="entry name" value="MerR_1"/>
    <property type="match status" value="1"/>
</dbReference>
<keyword evidence="1" id="KW-0238">DNA-binding</keyword>
<evidence type="ECO:0000313" key="5">
    <source>
        <dbReference type="Proteomes" id="UP001597452"/>
    </source>
</evidence>
<dbReference type="SMART" id="SM00422">
    <property type="entry name" value="HTH_MERR"/>
    <property type="match status" value="1"/>
</dbReference>
<dbReference type="CDD" id="cd00592">
    <property type="entry name" value="HTH_MerR-like"/>
    <property type="match status" value="1"/>
</dbReference>
<feature type="domain" description="HTH merR-type" evidence="3">
    <location>
        <begin position="1"/>
        <end position="67"/>
    </location>
</feature>
<name>A0ABW5QB78_9BACI</name>
<keyword evidence="5" id="KW-1185">Reference proteome</keyword>
<proteinExistence type="predicted"/>
<evidence type="ECO:0000256" key="2">
    <source>
        <dbReference type="SAM" id="Coils"/>
    </source>
</evidence>
<gene>
    <name evidence="4" type="ORF">ACFSW4_08445</name>
</gene>
<dbReference type="InterPro" id="IPR009061">
    <property type="entry name" value="DNA-bd_dom_put_sf"/>
</dbReference>
<dbReference type="PANTHER" id="PTHR30204">
    <property type="entry name" value="REDOX-CYCLING DRUG-SENSING TRANSCRIPTIONAL ACTIVATOR SOXR"/>
    <property type="match status" value="1"/>
</dbReference>
<comment type="caution">
    <text evidence="4">The sequence shown here is derived from an EMBL/GenBank/DDBJ whole genome shotgun (WGS) entry which is preliminary data.</text>
</comment>
<keyword evidence="2" id="KW-0175">Coiled coil</keyword>
<accession>A0ABW5QB78</accession>
<dbReference type="Proteomes" id="UP001597452">
    <property type="component" value="Unassembled WGS sequence"/>
</dbReference>
<evidence type="ECO:0000313" key="4">
    <source>
        <dbReference type="EMBL" id="MFD2638890.1"/>
    </source>
</evidence>